<reference evidence="2 3" key="1">
    <citation type="submission" date="2019-06" db="EMBL/GenBank/DDBJ databases">
        <title>Whole genome shotgun sequence of Halomonas halmophila NBRC 15537.</title>
        <authorList>
            <person name="Hosoyama A."/>
            <person name="Uohara A."/>
            <person name="Ohji S."/>
            <person name="Ichikawa N."/>
        </authorList>
    </citation>
    <scope>NUCLEOTIDE SEQUENCE [LARGE SCALE GENOMIC DNA]</scope>
    <source>
        <strain evidence="2 3">NBRC 15537</strain>
    </source>
</reference>
<evidence type="ECO:0000313" key="2">
    <source>
        <dbReference type="EMBL" id="GED23834.1"/>
    </source>
</evidence>
<accession>A0A4Y4F7N2</accession>
<dbReference type="RefSeq" id="WP_141321878.1">
    <property type="nucleotide sequence ID" value="NZ_BJOC01000052.1"/>
</dbReference>
<evidence type="ECO:0008006" key="4">
    <source>
        <dbReference type="Google" id="ProtNLM"/>
    </source>
</evidence>
<evidence type="ECO:0000313" key="3">
    <source>
        <dbReference type="Proteomes" id="UP000319812"/>
    </source>
</evidence>
<organism evidence="2 3">
    <name type="scientific">Halomonas halmophila</name>
    <dbReference type="NCBI Taxonomy" id="252"/>
    <lineage>
        <taxon>Bacteria</taxon>
        <taxon>Pseudomonadati</taxon>
        <taxon>Pseudomonadota</taxon>
        <taxon>Gammaproteobacteria</taxon>
        <taxon>Oceanospirillales</taxon>
        <taxon>Halomonadaceae</taxon>
        <taxon>Halomonas</taxon>
    </lineage>
</organism>
<feature type="chain" id="PRO_5021461475" description="SPOR domain-containing protein" evidence="1">
    <location>
        <begin position="20"/>
        <end position="80"/>
    </location>
</feature>
<dbReference type="EMBL" id="BJOC01000052">
    <property type="protein sequence ID" value="GED23834.1"/>
    <property type="molecule type" value="Genomic_DNA"/>
</dbReference>
<comment type="caution">
    <text evidence="2">The sequence shown here is derived from an EMBL/GenBank/DDBJ whole genome shotgun (WGS) entry which is preliminary data.</text>
</comment>
<feature type="signal peptide" evidence="1">
    <location>
        <begin position="1"/>
        <end position="19"/>
    </location>
</feature>
<keyword evidence="1" id="KW-0732">Signal</keyword>
<protein>
    <recommendedName>
        <fullName evidence="4">SPOR domain-containing protein</fullName>
    </recommendedName>
</protein>
<dbReference type="Proteomes" id="UP000319812">
    <property type="component" value="Unassembled WGS sequence"/>
</dbReference>
<sequence length="80" mass="8579">MKGILLLGILLTVAPVSKASLYDAIDTSRAYECFRLASGKMLGNWIRVEADSLAAAEATARAHFQTSGGPVDAVRCYLVY</sequence>
<proteinExistence type="predicted"/>
<name>A0A4Y4F7N2_9GAMM</name>
<dbReference type="AlphaFoldDB" id="A0A4Y4F7N2"/>
<evidence type="ECO:0000256" key="1">
    <source>
        <dbReference type="SAM" id="SignalP"/>
    </source>
</evidence>
<keyword evidence="3" id="KW-1185">Reference proteome</keyword>
<gene>
    <name evidence="2" type="ORF">HHA01_28110</name>
</gene>